<feature type="domain" description="Mce/MlaD" evidence="2">
    <location>
        <begin position="44"/>
        <end position="133"/>
    </location>
</feature>
<dbReference type="InterPro" id="IPR003399">
    <property type="entry name" value="Mce/MlaD"/>
</dbReference>
<organism evidence="3 4">
    <name type="scientific">Caldimonas aquatica</name>
    <dbReference type="NCBI Taxonomy" id="376175"/>
    <lineage>
        <taxon>Bacteria</taxon>
        <taxon>Pseudomonadati</taxon>
        <taxon>Pseudomonadota</taxon>
        <taxon>Betaproteobacteria</taxon>
        <taxon>Burkholderiales</taxon>
        <taxon>Sphaerotilaceae</taxon>
        <taxon>Caldimonas</taxon>
    </lineage>
</organism>
<dbReference type="PANTHER" id="PTHR36698">
    <property type="entry name" value="BLL5892 PROTEIN"/>
    <property type="match status" value="1"/>
</dbReference>
<keyword evidence="1" id="KW-0175">Coiled coil</keyword>
<evidence type="ECO:0000259" key="2">
    <source>
        <dbReference type="Pfam" id="PF02470"/>
    </source>
</evidence>
<reference evidence="3" key="1">
    <citation type="submission" date="2022-10" db="EMBL/GenBank/DDBJ databases">
        <title>Complete genome sequence of Schlegelella aquatica LMG 23380.</title>
        <authorList>
            <person name="Musilova J."/>
            <person name="Kourilova X."/>
            <person name="Bezdicek M."/>
            <person name="Hermankova K."/>
            <person name="Obruca S."/>
            <person name="Sedlar K."/>
        </authorList>
    </citation>
    <scope>NUCLEOTIDE SEQUENCE</scope>
    <source>
        <strain evidence="3">LMG 23380</strain>
    </source>
</reference>
<dbReference type="Gene3D" id="1.10.287.950">
    <property type="entry name" value="Methyl-accepting chemotaxis protein"/>
    <property type="match status" value="1"/>
</dbReference>
<dbReference type="EMBL" id="CP110257">
    <property type="protein sequence ID" value="UZD55251.1"/>
    <property type="molecule type" value="Genomic_DNA"/>
</dbReference>
<dbReference type="PANTHER" id="PTHR36698:SF3">
    <property type="entry name" value="ABC-TYPE TRANSPORT AUXILIARY LIPOPROTEIN COMPONENT DOMAIN-CONTAINING PROTEIN"/>
    <property type="match status" value="1"/>
</dbReference>
<dbReference type="Pfam" id="PF02470">
    <property type="entry name" value="MlaD"/>
    <property type="match status" value="1"/>
</dbReference>
<dbReference type="RefSeq" id="WP_264893009.1">
    <property type="nucleotide sequence ID" value="NZ_CP110257.1"/>
</dbReference>
<protein>
    <submittedName>
        <fullName evidence="3">MlaD family protein</fullName>
    </submittedName>
</protein>
<name>A0ABY6MTE5_9BURK</name>
<gene>
    <name evidence="3" type="ORF">OMP39_01245</name>
</gene>
<evidence type="ECO:0000313" key="3">
    <source>
        <dbReference type="EMBL" id="UZD55251.1"/>
    </source>
</evidence>
<proteinExistence type="predicted"/>
<feature type="coiled-coil region" evidence="1">
    <location>
        <begin position="173"/>
        <end position="225"/>
    </location>
</feature>
<keyword evidence="4" id="KW-1185">Reference proteome</keyword>
<evidence type="ECO:0000256" key="1">
    <source>
        <dbReference type="SAM" id="Coils"/>
    </source>
</evidence>
<evidence type="ECO:0000313" key="4">
    <source>
        <dbReference type="Proteomes" id="UP001163266"/>
    </source>
</evidence>
<dbReference type="Proteomes" id="UP001163266">
    <property type="component" value="Chromosome"/>
</dbReference>
<accession>A0ABY6MTE5</accession>
<sequence>MKRNALLVGTFVIGALALVVFAIVSLGGGDPFQQRLRAVIYFHGSVSGLYVGAPVTFRGVPVGQVESIGVEFEQGSLDPRIPVRVRLQSDAIRVAEPGRDRSLALPELIRRGLRARLVAQSFVTGQKFIDLDFLPDQPARMIGRGREPEIPAVADRFGALIEQVAELPLRETVADLRNTLQALQTTLATAERTLQSSSGEIAATAQETRRMLVQAGRTLQELQASAQATLGSVTRLADSTRETVQDARPELQQGLRSAREAAEAARVAMTRVQELTATGTPLRADLDAAVRDLSQAARGLREWSELLQEQPNAVIFGSDR</sequence>